<dbReference type="Gene3D" id="1.10.10.10">
    <property type="entry name" value="Winged helix-like DNA-binding domain superfamily/Winged helix DNA-binding domain"/>
    <property type="match status" value="2"/>
</dbReference>
<dbReference type="InterPro" id="IPR036388">
    <property type="entry name" value="WH-like_DNA-bd_sf"/>
</dbReference>
<dbReference type="Pfam" id="PF05158">
    <property type="entry name" value="RNA_pol_Rpc34"/>
    <property type="match status" value="1"/>
</dbReference>
<keyword evidence="4" id="KW-0804">Transcription</keyword>
<comment type="caution">
    <text evidence="6">The sequence shown here is derived from an EMBL/GenBank/DDBJ whole genome shotgun (WGS) entry which is preliminary data.</text>
</comment>
<dbReference type="AlphaFoldDB" id="A0A177B0L1"/>
<dbReference type="Proteomes" id="UP000078046">
    <property type="component" value="Unassembled WGS sequence"/>
</dbReference>
<comment type="subcellular location">
    <subcellularLocation>
        <location evidence="1">Nucleus</location>
    </subcellularLocation>
</comment>
<evidence type="ECO:0000313" key="7">
    <source>
        <dbReference type="Proteomes" id="UP000078046"/>
    </source>
</evidence>
<comment type="similarity">
    <text evidence="2">Belongs to the eukaryotic RPC34/RPC39 RNA polymerase subunit family.</text>
</comment>
<accession>A0A177B0L1</accession>
<feature type="non-terminal residue" evidence="6">
    <location>
        <position position="332"/>
    </location>
</feature>
<organism evidence="6 7">
    <name type="scientific">Intoshia linei</name>
    <dbReference type="NCBI Taxonomy" id="1819745"/>
    <lineage>
        <taxon>Eukaryota</taxon>
        <taxon>Metazoa</taxon>
        <taxon>Spiralia</taxon>
        <taxon>Lophotrochozoa</taxon>
        <taxon>Mesozoa</taxon>
        <taxon>Orthonectida</taxon>
        <taxon>Rhopaluridae</taxon>
        <taxon>Intoshia</taxon>
    </lineage>
</organism>
<evidence type="ECO:0000256" key="1">
    <source>
        <dbReference type="ARBA" id="ARBA00004123"/>
    </source>
</evidence>
<keyword evidence="5" id="KW-0539">Nucleus</keyword>
<dbReference type="EMBL" id="LWCA01000570">
    <property type="protein sequence ID" value="OAF67809.1"/>
    <property type="molecule type" value="Genomic_DNA"/>
</dbReference>
<dbReference type="InterPro" id="IPR007832">
    <property type="entry name" value="RNA_pol_Rpc34"/>
</dbReference>
<gene>
    <name evidence="6" type="ORF">A3Q56_04465</name>
</gene>
<dbReference type="SUPFAM" id="SSF46785">
    <property type="entry name" value="Winged helix' DNA-binding domain"/>
    <property type="match status" value="1"/>
</dbReference>
<keyword evidence="7" id="KW-1185">Reference proteome</keyword>
<dbReference type="GO" id="GO:0005666">
    <property type="term" value="C:RNA polymerase III complex"/>
    <property type="evidence" value="ECO:0007669"/>
    <property type="project" value="InterPro"/>
</dbReference>
<dbReference type="InterPro" id="IPR016049">
    <property type="entry name" value="RNA_pol_Rpc34-like"/>
</dbReference>
<evidence type="ECO:0000256" key="3">
    <source>
        <dbReference type="ARBA" id="ARBA00022478"/>
    </source>
</evidence>
<evidence type="ECO:0000313" key="6">
    <source>
        <dbReference type="EMBL" id="OAF67809.1"/>
    </source>
</evidence>
<dbReference type="GO" id="GO:0006383">
    <property type="term" value="P:transcription by RNA polymerase III"/>
    <property type="evidence" value="ECO:0007669"/>
    <property type="project" value="InterPro"/>
</dbReference>
<dbReference type="OrthoDB" id="613763at2759"/>
<evidence type="ECO:0000256" key="5">
    <source>
        <dbReference type="ARBA" id="ARBA00023242"/>
    </source>
</evidence>
<evidence type="ECO:0000256" key="2">
    <source>
        <dbReference type="ARBA" id="ARBA00011038"/>
    </source>
</evidence>
<dbReference type="InterPro" id="IPR036390">
    <property type="entry name" value="WH_DNA-bd_sf"/>
</dbReference>
<sequence>MDPVDQKTVNIFGSTIEKHLFDDQKIKPDAKRFKSDDYDIKNIVVAACRKSKFGIDIKKINLATVDFSKEQILQALNTLLSEKKIELKKRGKKLLYAYKPPVDSNFDINEQNIVNVIRDANDQGILYKNVRKETSILTVVFKNSIKKLIDHNVIKYITCADTGKELLFMNDVVPCEKVRGNIWYTNGEIDTDFVDAAQKSVEAYFKRKYIQSMSKTENTRERERMSMCTLQEITTYLNALQLVKVKILDQEVSLLLNRLYHDGTIRRRHKKGKIESDYDKFNFIHVYKTKEFYKYSMSAFPCSMCLVISDCYSGNRDGPSPEECPYLTKYFE</sequence>
<evidence type="ECO:0000256" key="4">
    <source>
        <dbReference type="ARBA" id="ARBA00023163"/>
    </source>
</evidence>
<proteinExistence type="inferred from homology"/>
<keyword evidence="3" id="KW-0240">DNA-directed RNA polymerase</keyword>
<protein>
    <submittedName>
        <fullName evidence="6">RNA polymerase III subunit C6</fullName>
    </submittedName>
</protein>
<name>A0A177B0L1_9BILA</name>
<dbReference type="PANTHER" id="PTHR12780">
    <property type="entry name" value="RNA POLYMERASE III DNA DIRECTED , 39KD SUBUNIT-RELATED"/>
    <property type="match status" value="1"/>
</dbReference>
<reference evidence="6 7" key="1">
    <citation type="submission" date="2016-04" db="EMBL/GenBank/DDBJ databases">
        <title>The genome of Intoshia linei affirms orthonectids as highly simplified spiralians.</title>
        <authorList>
            <person name="Mikhailov K.V."/>
            <person name="Slusarev G.S."/>
            <person name="Nikitin M.A."/>
            <person name="Logacheva M.D."/>
            <person name="Penin A."/>
            <person name="Aleoshin V."/>
            <person name="Panchin Y.V."/>
        </authorList>
    </citation>
    <scope>NUCLEOTIDE SEQUENCE [LARGE SCALE GENOMIC DNA]</scope>
    <source>
        <strain evidence="6">Intl2013</strain>
        <tissue evidence="6">Whole animal</tissue>
    </source>
</reference>